<keyword evidence="11" id="KW-1185">Reference proteome</keyword>
<dbReference type="GO" id="GO:0015920">
    <property type="term" value="P:lipopolysaccharide transport"/>
    <property type="evidence" value="ECO:0007669"/>
    <property type="project" value="TreeGrafter"/>
</dbReference>
<comment type="similarity">
    <text evidence="2 8">Belongs to the ABC-2 integral membrane protein family.</text>
</comment>
<evidence type="ECO:0000313" key="10">
    <source>
        <dbReference type="EMBL" id="GAK54098.1"/>
    </source>
</evidence>
<name>A0A081BRR7_9BACT</name>
<keyword evidence="6 8" id="KW-1133">Transmembrane helix</keyword>
<evidence type="ECO:0000256" key="7">
    <source>
        <dbReference type="ARBA" id="ARBA00023136"/>
    </source>
</evidence>
<accession>A0A081BRR7</accession>
<feature type="transmembrane region" description="Helical" evidence="8">
    <location>
        <begin position="41"/>
        <end position="62"/>
    </location>
</feature>
<dbReference type="GO" id="GO:0005886">
    <property type="term" value="C:plasma membrane"/>
    <property type="evidence" value="ECO:0007669"/>
    <property type="project" value="UniProtKB-SubCell"/>
</dbReference>
<proteinExistence type="inferred from homology"/>
<keyword evidence="5 8" id="KW-0812">Transmembrane</keyword>
<dbReference type="EMBL" id="DF820460">
    <property type="protein sequence ID" value="GAK54098.1"/>
    <property type="molecule type" value="Genomic_DNA"/>
</dbReference>
<organism evidence="10">
    <name type="scientific">Candidatus Moduliflexus flocculans</name>
    <dbReference type="NCBI Taxonomy" id="1499966"/>
    <lineage>
        <taxon>Bacteria</taxon>
        <taxon>Candidatus Moduliflexota</taxon>
        <taxon>Candidatus Moduliflexia</taxon>
        <taxon>Candidatus Moduliflexales</taxon>
        <taxon>Candidatus Moduliflexaceae</taxon>
    </lineage>
</organism>
<feature type="transmembrane region" description="Helical" evidence="8">
    <location>
        <begin position="245"/>
        <end position="262"/>
    </location>
</feature>
<dbReference type="GO" id="GO:0140359">
    <property type="term" value="F:ABC-type transporter activity"/>
    <property type="evidence" value="ECO:0007669"/>
    <property type="project" value="InterPro"/>
</dbReference>
<dbReference type="AlphaFoldDB" id="A0A081BRR7"/>
<evidence type="ECO:0000256" key="1">
    <source>
        <dbReference type="ARBA" id="ARBA00004651"/>
    </source>
</evidence>
<evidence type="ECO:0000256" key="6">
    <source>
        <dbReference type="ARBA" id="ARBA00022989"/>
    </source>
</evidence>
<gene>
    <name evidence="10" type="ORF">U14_05375</name>
</gene>
<dbReference type="InterPro" id="IPR047817">
    <property type="entry name" value="ABC2_TM_bact-type"/>
</dbReference>
<feature type="domain" description="ABC transmembrane type-2" evidence="9">
    <location>
        <begin position="42"/>
        <end position="265"/>
    </location>
</feature>
<evidence type="ECO:0000256" key="3">
    <source>
        <dbReference type="ARBA" id="ARBA00022448"/>
    </source>
</evidence>
<dbReference type="PANTHER" id="PTHR30413">
    <property type="entry name" value="INNER MEMBRANE TRANSPORT PERMEASE"/>
    <property type="match status" value="1"/>
</dbReference>
<dbReference type="STRING" id="1499966.U14_05375"/>
<sequence length="273" mass="32180">MTRLLKLLEGIFLFVKDIYQKRYTIYELTKRDFKTLYSGSILGLTWSFLQPLAMTGVLWFVFSKGFRALPVENVPFIVWMLSGLVPWYFFSNCLATNTNVLVEYGYLVKKTNFRVSLLPIVKILSALIVHGIFLLILLFLMLIYRIPVTWHWLQIVYYSAALMLFLLGLSWITSSINVFLKDIAQIINILIQFGFWLTPILWDYHILPKPYEIILKLNPLFYIVQGYRNAFIYQTPFWWNPKLTIYFWGITAVTLCAGILIYKRLRPHFADVI</sequence>
<evidence type="ECO:0000256" key="2">
    <source>
        <dbReference type="ARBA" id="ARBA00007783"/>
    </source>
</evidence>
<dbReference type="HOGENOM" id="CLU_060703_1_0_0"/>
<evidence type="ECO:0000256" key="8">
    <source>
        <dbReference type="RuleBase" id="RU361157"/>
    </source>
</evidence>
<feature type="transmembrane region" description="Helical" evidence="8">
    <location>
        <begin position="74"/>
        <end position="90"/>
    </location>
</feature>
<feature type="transmembrane region" description="Helical" evidence="8">
    <location>
        <begin position="155"/>
        <end position="180"/>
    </location>
</feature>
<evidence type="ECO:0000256" key="4">
    <source>
        <dbReference type="ARBA" id="ARBA00022475"/>
    </source>
</evidence>
<keyword evidence="3 8" id="KW-0813">Transport</keyword>
<keyword evidence="7 8" id="KW-0472">Membrane</keyword>
<feature type="transmembrane region" description="Helical" evidence="8">
    <location>
        <begin position="186"/>
        <end position="207"/>
    </location>
</feature>
<reference evidence="10" key="1">
    <citation type="journal article" date="2015" name="PeerJ">
        <title>First genomic representation of candidate bacterial phylum KSB3 points to enhanced environmental sensing as a trigger of wastewater bulking.</title>
        <authorList>
            <person name="Sekiguchi Y."/>
            <person name="Ohashi A."/>
            <person name="Parks D.H."/>
            <person name="Yamauchi T."/>
            <person name="Tyson G.W."/>
            <person name="Hugenholtz P."/>
        </authorList>
    </citation>
    <scope>NUCLEOTIDE SEQUENCE [LARGE SCALE GENOMIC DNA]</scope>
</reference>
<dbReference type="PANTHER" id="PTHR30413:SF10">
    <property type="entry name" value="CAPSULE POLYSACCHARIDE EXPORT INNER-MEMBRANE PROTEIN CTRC"/>
    <property type="match status" value="1"/>
</dbReference>
<evidence type="ECO:0000313" key="11">
    <source>
        <dbReference type="Proteomes" id="UP000030700"/>
    </source>
</evidence>
<dbReference type="PROSITE" id="PS51012">
    <property type="entry name" value="ABC_TM2"/>
    <property type="match status" value="1"/>
</dbReference>
<evidence type="ECO:0000256" key="5">
    <source>
        <dbReference type="ARBA" id="ARBA00022692"/>
    </source>
</evidence>
<dbReference type="Pfam" id="PF01061">
    <property type="entry name" value="ABC2_membrane"/>
    <property type="match status" value="1"/>
</dbReference>
<keyword evidence="4 8" id="KW-1003">Cell membrane</keyword>
<protein>
    <recommendedName>
        <fullName evidence="8">Transport permease protein</fullName>
    </recommendedName>
</protein>
<evidence type="ECO:0000259" key="9">
    <source>
        <dbReference type="PROSITE" id="PS51012"/>
    </source>
</evidence>
<feature type="transmembrane region" description="Helical" evidence="8">
    <location>
        <begin position="123"/>
        <end position="143"/>
    </location>
</feature>
<dbReference type="Proteomes" id="UP000030700">
    <property type="component" value="Unassembled WGS sequence"/>
</dbReference>
<dbReference type="InterPro" id="IPR013525">
    <property type="entry name" value="ABC2_TM"/>
</dbReference>
<comment type="subcellular location">
    <subcellularLocation>
        <location evidence="1 8">Cell membrane</location>
        <topology evidence="1 8">Multi-pass membrane protein</topology>
    </subcellularLocation>
</comment>